<reference evidence="6" key="1">
    <citation type="submission" date="2023-06" db="EMBL/GenBank/DDBJ databases">
        <authorList>
            <person name="Jiang Y."/>
            <person name="Liu Q."/>
        </authorList>
    </citation>
    <scope>NUCLEOTIDE SEQUENCE</scope>
    <source>
        <strain evidence="6">CGMCC 1.12090</strain>
    </source>
</reference>
<gene>
    <name evidence="6" type="ORF">Q2T77_09700</name>
</gene>
<evidence type="ECO:0000313" key="7">
    <source>
        <dbReference type="Proteomes" id="UP001169027"/>
    </source>
</evidence>
<evidence type="ECO:0000256" key="3">
    <source>
        <dbReference type="ARBA" id="ARBA00022741"/>
    </source>
</evidence>
<dbReference type="CDD" id="cd03219">
    <property type="entry name" value="ABC_Mj1267_LivG_branched"/>
    <property type="match status" value="1"/>
</dbReference>
<dbReference type="PROSITE" id="PS50893">
    <property type="entry name" value="ABC_TRANSPORTER_2"/>
    <property type="match status" value="1"/>
</dbReference>
<dbReference type="InterPro" id="IPR051120">
    <property type="entry name" value="ABC_AA/LPS_Transport"/>
</dbReference>
<dbReference type="PROSITE" id="PS00211">
    <property type="entry name" value="ABC_TRANSPORTER_1"/>
    <property type="match status" value="1"/>
</dbReference>
<dbReference type="InterPro" id="IPR027417">
    <property type="entry name" value="P-loop_NTPase"/>
</dbReference>
<keyword evidence="3" id="KW-0547">Nucleotide-binding</keyword>
<dbReference type="Gene3D" id="3.40.50.300">
    <property type="entry name" value="P-loop containing nucleotide triphosphate hydrolases"/>
    <property type="match status" value="1"/>
</dbReference>
<dbReference type="InterPro" id="IPR003439">
    <property type="entry name" value="ABC_transporter-like_ATP-bd"/>
</dbReference>
<keyword evidence="2" id="KW-1003">Cell membrane</keyword>
<name>A0ABT8S1I1_9BURK</name>
<sequence length="253" mass="26951">MSAPRLQAQGLRMAFGGLKVTDDVSLSLAPGARTALIGPNGAGKTTLVNLLSGALRPQSGAVFLDGVPVTRLSQDTRVRAGLVRTFQISRLFREMTVLDNVRTAVLHRRGLAARVFQRGAQAQSVLDDTHAALGALGLERIARRIVGTLALGEQRLVEIALALAMRPRALLLDEPAAGVPQSESGRIFDAIEQLPADLAILLIEHDMDLVFRFARHIVVLAAGALLVEGAPAAIAANDQVKQIYFGRTTHASH</sequence>
<dbReference type="Proteomes" id="UP001169027">
    <property type="component" value="Unassembled WGS sequence"/>
</dbReference>
<dbReference type="InterPro" id="IPR003593">
    <property type="entry name" value="AAA+_ATPase"/>
</dbReference>
<evidence type="ECO:0000259" key="5">
    <source>
        <dbReference type="PROSITE" id="PS50893"/>
    </source>
</evidence>
<organism evidence="6 7">
    <name type="scientific">Variovorax ginsengisoli</name>
    <dbReference type="NCBI Taxonomy" id="363844"/>
    <lineage>
        <taxon>Bacteria</taxon>
        <taxon>Pseudomonadati</taxon>
        <taxon>Pseudomonadota</taxon>
        <taxon>Betaproteobacteria</taxon>
        <taxon>Burkholderiales</taxon>
        <taxon>Comamonadaceae</taxon>
        <taxon>Variovorax</taxon>
    </lineage>
</organism>
<dbReference type="SUPFAM" id="SSF52540">
    <property type="entry name" value="P-loop containing nucleoside triphosphate hydrolases"/>
    <property type="match status" value="1"/>
</dbReference>
<dbReference type="PANTHER" id="PTHR45772:SF2">
    <property type="entry name" value="ABC TRANSPORTER ATP-BINDING PROTEIN"/>
    <property type="match status" value="1"/>
</dbReference>
<keyword evidence="2" id="KW-0472">Membrane</keyword>
<evidence type="ECO:0000256" key="1">
    <source>
        <dbReference type="ARBA" id="ARBA00022448"/>
    </source>
</evidence>
<dbReference type="Pfam" id="PF00005">
    <property type="entry name" value="ABC_tran"/>
    <property type="match status" value="1"/>
</dbReference>
<evidence type="ECO:0000256" key="2">
    <source>
        <dbReference type="ARBA" id="ARBA00022475"/>
    </source>
</evidence>
<dbReference type="SMART" id="SM00382">
    <property type="entry name" value="AAA"/>
    <property type="match status" value="1"/>
</dbReference>
<protein>
    <submittedName>
        <fullName evidence="6">ABC transporter ATP-binding protein</fullName>
    </submittedName>
</protein>
<feature type="domain" description="ABC transporter" evidence="5">
    <location>
        <begin position="6"/>
        <end position="247"/>
    </location>
</feature>
<dbReference type="InterPro" id="IPR017871">
    <property type="entry name" value="ABC_transporter-like_CS"/>
</dbReference>
<dbReference type="PANTHER" id="PTHR45772">
    <property type="entry name" value="CONSERVED COMPONENT OF ABC TRANSPORTER FOR NATURAL AMINO ACIDS-RELATED"/>
    <property type="match status" value="1"/>
</dbReference>
<accession>A0ABT8S1I1</accession>
<dbReference type="GO" id="GO:0005524">
    <property type="term" value="F:ATP binding"/>
    <property type="evidence" value="ECO:0007669"/>
    <property type="project" value="UniProtKB-KW"/>
</dbReference>
<keyword evidence="4 6" id="KW-0067">ATP-binding</keyword>
<proteinExistence type="predicted"/>
<keyword evidence="7" id="KW-1185">Reference proteome</keyword>
<evidence type="ECO:0000256" key="4">
    <source>
        <dbReference type="ARBA" id="ARBA00022840"/>
    </source>
</evidence>
<dbReference type="EMBL" id="JAUKVY010000005">
    <property type="protein sequence ID" value="MDO1532560.1"/>
    <property type="molecule type" value="Genomic_DNA"/>
</dbReference>
<dbReference type="RefSeq" id="WP_301807373.1">
    <property type="nucleotide sequence ID" value="NZ_JAUJZH010000005.1"/>
</dbReference>
<comment type="caution">
    <text evidence="6">The sequence shown here is derived from an EMBL/GenBank/DDBJ whole genome shotgun (WGS) entry which is preliminary data.</text>
</comment>
<evidence type="ECO:0000313" key="6">
    <source>
        <dbReference type="EMBL" id="MDO1532560.1"/>
    </source>
</evidence>
<keyword evidence="1" id="KW-0813">Transport</keyword>